<evidence type="ECO:0000256" key="1">
    <source>
        <dbReference type="ARBA" id="ARBA00009986"/>
    </source>
</evidence>
<organism evidence="7 8">
    <name type="scientific">Sebaldella termitidis (strain ATCC 33386 / NCTC 11300)</name>
    <dbReference type="NCBI Taxonomy" id="526218"/>
    <lineage>
        <taxon>Bacteria</taxon>
        <taxon>Fusobacteriati</taxon>
        <taxon>Fusobacteriota</taxon>
        <taxon>Fusobacteriia</taxon>
        <taxon>Fusobacteriales</taxon>
        <taxon>Leptotrichiaceae</taxon>
        <taxon>Sebaldella</taxon>
    </lineage>
</organism>
<keyword evidence="2" id="KW-0521">NADP</keyword>
<dbReference type="InterPro" id="IPR051020">
    <property type="entry name" value="ALDH-related_metabolic_enz"/>
</dbReference>
<dbReference type="eggNOG" id="COG1012">
    <property type="taxonomic scope" value="Bacteria"/>
</dbReference>
<dbReference type="KEGG" id="str:Sterm_1098"/>
<dbReference type="PROSITE" id="PS00687">
    <property type="entry name" value="ALDEHYDE_DEHYDR_GLU"/>
    <property type="match status" value="1"/>
</dbReference>
<dbReference type="InterPro" id="IPR015590">
    <property type="entry name" value="Aldehyde_DH_dom"/>
</dbReference>
<evidence type="ECO:0000256" key="2">
    <source>
        <dbReference type="ARBA" id="ARBA00022857"/>
    </source>
</evidence>
<dbReference type="InterPro" id="IPR016160">
    <property type="entry name" value="Ald_DH_CS_CYS"/>
</dbReference>
<dbReference type="SUPFAM" id="SSF53720">
    <property type="entry name" value="ALDH-like"/>
    <property type="match status" value="1"/>
</dbReference>
<dbReference type="FunFam" id="3.40.605.10:FF:000007">
    <property type="entry name" value="NAD/NADP-dependent betaine aldehyde dehydrogenase"/>
    <property type="match status" value="1"/>
</dbReference>
<proteinExistence type="inferred from homology"/>
<dbReference type="FunFam" id="3.40.309.10:FF:000022">
    <property type="entry name" value="NADP-dependent glyceraldehyde-3-phosphate dehydrogenase"/>
    <property type="match status" value="1"/>
</dbReference>
<dbReference type="InterPro" id="IPR029510">
    <property type="entry name" value="Ald_DH_CS_GLU"/>
</dbReference>
<dbReference type="RefSeq" id="WP_012860562.1">
    <property type="nucleotide sequence ID" value="NC_013517.1"/>
</dbReference>
<accession>D1AFT1</accession>
<evidence type="ECO:0000256" key="3">
    <source>
        <dbReference type="ARBA" id="ARBA00023002"/>
    </source>
</evidence>
<dbReference type="EMBL" id="CP001739">
    <property type="protein sequence ID" value="ACZ07966.1"/>
    <property type="molecule type" value="Genomic_DNA"/>
</dbReference>
<dbReference type="CDD" id="cd07082">
    <property type="entry name" value="ALDH_F11_NP-GAPDH"/>
    <property type="match status" value="1"/>
</dbReference>
<dbReference type="STRING" id="526218.Sterm_1098"/>
<dbReference type="PANTHER" id="PTHR42991">
    <property type="entry name" value="ALDEHYDE DEHYDROGENASE"/>
    <property type="match status" value="1"/>
</dbReference>
<gene>
    <name evidence="7" type="ordered locus">Sterm_1098</name>
</gene>
<dbReference type="AlphaFoldDB" id="D1AFT1"/>
<protein>
    <submittedName>
        <fullName evidence="7">Aldehyde Dehydrogenase</fullName>
    </submittedName>
</protein>
<evidence type="ECO:0000256" key="5">
    <source>
        <dbReference type="RuleBase" id="RU003345"/>
    </source>
</evidence>
<dbReference type="Gene3D" id="3.40.605.10">
    <property type="entry name" value="Aldehyde Dehydrogenase, Chain A, domain 1"/>
    <property type="match status" value="1"/>
</dbReference>
<dbReference type="PROSITE" id="PS00070">
    <property type="entry name" value="ALDEHYDE_DEHYDR_CYS"/>
    <property type="match status" value="1"/>
</dbReference>
<name>D1AFT1_SEBTE</name>
<comment type="similarity">
    <text evidence="1 5">Belongs to the aldehyde dehydrogenase family.</text>
</comment>
<evidence type="ECO:0000259" key="6">
    <source>
        <dbReference type="Pfam" id="PF00171"/>
    </source>
</evidence>
<keyword evidence="8" id="KW-1185">Reference proteome</keyword>
<reference evidence="7 8" key="2">
    <citation type="journal article" date="2010" name="Stand. Genomic Sci.">
        <title>Complete genome sequence of Sebaldella termitidis type strain (NCTC 11300).</title>
        <authorList>
            <person name="Harmon-Smith M."/>
            <person name="Celia L."/>
            <person name="Chertkov O."/>
            <person name="Lapidus A."/>
            <person name="Copeland A."/>
            <person name="Glavina Del Rio T."/>
            <person name="Nolan M."/>
            <person name="Lucas S."/>
            <person name="Tice H."/>
            <person name="Cheng J.F."/>
            <person name="Han C."/>
            <person name="Detter J.C."/>
            <person name="Bruce D."/>
            <person name="Goodwin L."/>
            <person name="Pitluck S."/>
            <person name="Pati A."/>
            <person name="Liolios K."/>
            <person name="Ivanova N."/>
            <person name="Mavromatis K."/>
            <person name="Mikhailova N."/>
            <person name="Chen A."/>
            <person name="Palaniappan K."/>
            <person name="Land M."/>
            <person name="Hauser L."/>
            <person name="Chang Y.J."/>
            <person name="Jeffries C.D."/>
            <person name="Brettin T."/>
            <person name="Goker M."/>
            <person name="Beck B."/>
            <person name="Bristow J."/>
            <person name="Eisen J.A."/>
            <person name="Markowitz V."/>
            <person name="Hugenholtz P."/>
            <person name="Kyrpides N.C."/>
            <person name="Klenk H.P."/>
            <person name="Chen F."/>
        </authorList>
    </citation>
    <scope>NUCLEOTIDE SEQUENCE [LARGE SCALE GENOMIC DNA]</scope>
    <source>
        <strain evidence="8">ATCC 33386 / NCTC 11300</strain>
    </source>
</reference>
<sequence>MAEIKEYKNLINGEWKESKEQITIYSPIDNKEIGKVQAMTHKEIDDAMAAAKAAMKAWREVPIVERAKVLYKAAELLEKRKDEIGEILAEEVAKNLKSAVSEVVRTADLIRYTAEEGIRVHGEVMKGDTFEAASKNKLAIIRREPMGVVLAIAPFNYPINLSASKIAPALIGGNVVIFKPPTQGAISGLLLTQVFEEAGLPKGVLNSVTGKGSVIGDYLIAHPDVNFINFTGSTEVGEKIGEVSGMKPILLELGGKDAAIVLEDADLEKAASEIVAGAFSYSGQRCTAIKRVLVEEKVADKLAEILEKKVNSLSVGDPFDNAEITPLISNKAADFVEELIDDAVNKGAKVINHPKREGNLIWPGVFDNVTLDMRIAWEEPFGPVLPIIRVKDENEAIEINNKSEYGLQAAIFTKDTTRALEIADKLEVGTVHMNNKTQRGPDNFPFLGIKKSGVGVQGIRYSIESMTKLKSVVINI</sequence>
<dbReference type="InterPro" id="IPR016162">
    <property type="entry name" value="Ald_DH_N"/>
</dbReference>
<dbReference type="InterPro" id="IPR016161">
    <property type="entry name" value="Ald_DH/histidinol_DH"/>
</dbReference>
<dbReference type="GO" id="GO:0008911">
    <property type="term" value="F:lactaldehyde dehydrogenase (NAD+) activity"/>
    <property type="evidence" value="ECO:0007669"/>
    <property type="project" value="TreeGrafter"/>
</dbReference>
<evidence type="ECO:0000313" key="7">
    <source>
        <dbReference type="EMBL" id="ACZ07966.1"/>
    </source>
</evidence>
<feature type="domain" description="Aldehyde dehydrogenase" evidence="6">
    <location>
        <begin position="16"/>
        <end position="472"/>
    </location>
</feature>
<dbReference type="HOGENOM" id="CLU_005391_1_0_0"/>
<dbReference type="Proteomes" id="UP000000845">
    <property type="component" value="Chromosome"/>
</dbReference>
<keyword evidence="3 5" id="KW-0560">Oxidoreductase</keyword>
<dbReference type="Gene3D" id="3.40.309.10">
    <property type="entry name" value="Aldehyde Dehydrogenase, Chain A, domain 2"/>
    <property type="match status" value="1"/>
</dbReference>
<evidence type="ECO:0000256" key="4">
    <source>
        <dbReference type="PROSITE-ProRule" id="PRU10007"/>
    </source>
</evidence>
<dbReference type="Pfam" id="PF00171">
    <property type="entry name" value="Aldedh"/>
    <property type="match status" value="1"/>
</dbReference>
<reference evidence="8" key="1">
    <citation type="submission" date="2009-09" db="EMBL/GenBank/DDBJ databases">
        <title>The complete chromosome of Sebaldella termitidis ATCC 33386.</title>
        <authorList>
            <consortium name="US DOE Joint Genome Institute (JGI-PGF)"/>
            <person name="Lucas S."/>
            <person name="Copeland A."/>
            <person name="Lapidus A."/>
            <person name="Glavina del Rio T."/>
            <person name="Dalin E."/>
            <person name="Tice H."/>
            <person name="Bruce D."/>
            <person name="Goodwin L."/>
            <person name="Pitluck S."/>
            <person name="Kyrpides N."/>
            <person name="Mavromatis K."/>
            <person name="Ivanova N."/>
            <person name="Mikhailova N."/>
            <person name="Sims D."/>
            <person name="Meincke L."/>
            <person name="Brettin T."/>
            <person name="Detter J.C."/>
            <person name="Han C."/>
            <person name="Larimer F."/>
            <person name="Land M."/>
            <person name="Hauser L."/>
            <person name="Markowitz V."/>
            <person name="Cheng J.F."/>
            <person name="Hugenholtz P."/>
            <person name="Woyke T."/>
            <person name="Wu D."/>
            <person name="Eisen J.A."/>
        </authorList>
    </citation>
    <scope>NUCLEOTIDE SEQUENCE [LARGE SCALE GENOMIC DNA]</scope>
    <source>
        <strain evidence="8">ATCC 33386 / NCTC 11300</strain>
    </source>
</reference>
<feature type="active site" evidence="4">
    <location>
        <position position="252"/>
    </location>
</feature>
<dbReference type="InterPro" id="IPR016163">
    <property type="entry name" value="Ald_DH_C"/>
</dbReference>
<evidence type="ECO:0000313" key="8">
    <source>
        <dbReference type="Proteomes" id="UP000000845"/>
    </source>
</evidence>
<dbReference type="PANTHER" id="PTHR42991:SF1">
    <property type="entry name" value="ALDEHYDE DEHYDROGENASE"/>
    <property type="match status" value="1"/>
</dbReference>